<keyword evidence="19" id="KW-1185">Reference proteome</keyword>
<comment type="cofactor">
    <cofactor evidence="1 15">
        <name>Mg(2+)</name>
        <dbReference type="ChEBI" id="CHEBI:18420"/>
    </cofactor>
</comment>
<dbReference type="EC" id="4.1.3.27" evidence="5 15"/>
<evidence type="ECO:0000256" key="5">
    <source>
        <dbReference type="ARBA" id="ARBA00012266"/>
    </source>
</evidence>
<evidence type="ECO:0000256" key="10">
    <source>
        <dbReference type="ARBA" id="ARBA00022842"/>
    </source>
</evidence>
<comment type="subunit">
    <text evidence="4 15">Heterotetramer consisting of two non-identical subunits: a beta subunit (TrpG) and a large alpha subunit (TrpE).</text>
</comment>
<reference evidence="18" key="1">
    <citation type="journal article" date="2014" name="Int. J. Syst. Evol. Microbiol.">
        <title>Complete genome sequence of Corynebacterium casei LMG S-19264T (=DSM 44701T), isolated from a smear-ripened cheese.</title>
        <authorList>
            <consortium name="US DOE Joint Genome Institute (JGI-PGF)"/>
            <person name="Walter F."/>
            <person name="Albersmeier A."/>
            <person name="Kalinowski J."/>
            <person name="Ruckert C."/>
        </authorList>
    </citation>
    <scope>NUCLEOTIDE SEQUENCE</scope>
    <source>
        <strain evidence="18">CGMCC 1.15179</strain>
    </source>
</reference>
<evidence type="ECO:0000256" key="14">
    <source>
        <dbReference type="ARBA" id="ARBA00047683"/>
    </source>
</evidence>
<evidence type="ECO:0000313" key="19">
    <source>
        <dbReference type="Proteomes" id="UP000625210"/>
    </source>
</evidence>
<keyword evidence="12 15" id="KW-0456">Lyase</keyword>
<evidence type="ECO:0000259" key="17">
    <source>
        <dbReference type="Pfam" id="PF04715"/>
    </source>
</evidence>
<dbReference type="GO" id="GO:0046872">
    <property type="term" value="F:metal ion binding"/>
    <property type="evidence" value="ECO:0007669"/>
    <property type="project" value="UniProtKB-KW"/>
</dbReference>
<evidence type="ECO:0000256" key="9">
    <source>
        <dbReference type="ARBA" id="ARBA00022822"/>
    </source>
</evidence>
<dbReference type="GO" id="GO:0004049">
    <property type="term" value="F:anthranilate synthase activity"/>
    <property type="evidence" value="ECO:0007669"/>
    <property type="project" value="UniProtKB-EC"/>
</dbReference>
<dbReference type="InterPro" id="IPR005801">
    <property type="entry name" value="ADC_synthase"/>
</dbReference>
<dbReference type="AlphaFoldDB" id="A0A8J2VEK4"/>
<dbReference type="PRINTS" id="PR00095">
    <property type="entry name" value="ANTSNTHASEI"/>
</dbReference>
<comment type="similarity">
    <text evidence="3 15">Belongs to the anthranilate synthase component I family.</text>
</comment>
<evidence type="ECO:0000256" key="13">
    <source>
        <dbReference type="ARBA" id="ARBA00025634"/>
    </source>
</evidence>
<feature type="domain" description="Anthranilate synthase component I N-terminal" evidence="17">
    <location>
        <begin position="28"/>
        <end position="168"/>
    </location>
</feature>
<accession>A0A8J2VEK4</accession>
<dbReference type="Pfam" id="PF00425">
    <property type="entry name" value="Chorismate_bind"/>
    <property type="match status" value="1"/>
</dbReference>
<dbReference type="PANTHER" id="PTHR11236:SF48">
    <property type="entry name" value="ISOCHORISMATE SYNTHASE MENF"/>
    <property type="match status" value="1"/>
</dbReference>
<dbReference type="GO" id="GO:0000162">
    <property type="term" value="P:L-tryptophan biosynthetic process"/>
    <property type="evidence" value="ECO:0007669"/>
    <property type="project" value="UniProtKB-UniPathway"/>
</dbReference>
<evidence type="ECO:0000256" key="11">
    <source>
        <dbReference type="ARBA" id="ARBA00023141"/>
    </source>
</evidence>
<evidence type="ECO:0000256" key="8">
    <source>
        <dbReference type="ARBA" id="ARBA00022723"/>
    </source>
</evidence>
<evidence type="ECO:0000256" key="6">
    <source>
        <dbReference type="ARBA" id="ARBA00020653"/>
    </source>
</evidence>
<dbReference type="PANTHER" id="PTHR11236">
    <property type="entry name" value="AMINOBENZOATE/ANTHRANILATE SYNTHASE"/>
    <property type="match status" value="1"/>
</dbReference>
<protein>
    <recommendedName>
        <fullName evidence="6 15">Anthranilate synthase component 1</fullName>
        <ecNumber evidence="5 15">4.1.3.27</ecNumber>
    </recommendedName>
</protein>
<comment type="caution">
    <text evidence="18">The sequence shown here is derived from an EMBL/GenBank/DDBJ whole genome shotgun (WGS) entry which is preliminary data.</text>
</comment>
<evidence type="ECO:0000256" key="7">
    <source>
        <dbReference type="ARBA" id="ARBA00022605"/>
    </source>
</evidence>
<dbReference type="Pfam" id="PF04715">
    <property type="entry name" value="Anth_synt_I_N"/>
    <property type="match status" value="1"/>
</dbReference>
<dbReference type="UniPathway" id="UPA00035">
    <property type="reaction ID" value="UER00040"/>
</dbReference>
<keyword evidence="7 15" id="KW-0028">Amino-acid biosynthesis</keyword>
<dbReference type="Proteomes" id="UP000625210">
    <property type="component" value="Unassembled WGS sequence"/>
</dbReference>
<evidence type="ECO:0000256" key="4">
    <source>
        <dbReference type="ARBA" id="ARBA00011575"/>
    </source>
</evidence>
<keyword evidence="9 15" id="KW-0822">Tryptophan biosynthesis</keyword>
<organism evidence="18 19">
    <name type="scientific">Marinithermofilum abyssi</name>
    <dbReference type="NCBI Taxonomy" id="1571185"/>
    <lineage>
        <taxon>Bacteria</taxon>
        <taxon>Bacillati</taxon>
        <taxon>Bacillota</taxon>
        <taxon>Bacilli</taxon>
        <taxon>Bacillales</taxon>
        <taxon>Thermoactinomycetaceae</taxon>
        <taxon>Marinithermofilum</taxon>
    </lineage>
</organism>
<comment type="function">
    <text evidence="13 15">Part of a heterotetrameric complex that catalyzes the two-step biosynthesis of anthranilate, an intermediate in the biosynthesis of L-tryptophan. In the first step, the glutamine-binding beta subunit (TrpG) of anthranilate synthase (AS) provides the glutamine amidotransferase activity which generates ammonia as a substrate that, along with chorismate, is used in the second step, catalyzed by the large alpha subunit of AS (TrpE) to produce anthranilate. In the absence of TrpG, TrpE can synthesize anthranilate directly from chorismate and high concentrations of ammonia.</text>
</comment>
<gene>
    <name evidence="15 18" type="primary">trpE</name>
    <name evidence="18" type="ORF">GCM10011571_10870</name>
</gene>
<evidence type="ECO:0000256" key="2">
    <source>
        <dbReference type="ARBA" id="ARBA00004873"/>
    </source>
</evidence>
<dbReference type="Gene3D" id="3.60.120.10">
    <property type="entry name" value="Anthranilate synthase"/>
    <property type="match status" value="1"/>
</dbReference>
<dbReference type="SUPFAM" id="SSF56322">
    <property type="entry name" value="ADC synthase"/>
    <property type="match status" value="1"/>
</dbReference>
<evidence type="ECO:0000256" key="12">
    <source>
        <dbReference type="ARBA" id="ARBA00023239"/>
    </source>
</evidence>
<reference evidence="18" key="2">
    <citation type="submission" date="2020-09" db="EMBL/GenBank/DDBJ databases">
        <authorList>
            <person name="Sun Q."/>
            <person name="Zhou Y."/>
        </authorList>
    </citation>
    <scope>NUCLEOTIDE SEQUENCE</scope>
    <source>
        <strain evidence="18">CGMCC 1.15179</strain>
    </source>
</reference>
<dbReference type="NCBIfam" id="TIGR00564">
    <property type="entry name" value="trpE_most"/>
    <property type="match status" value="1"/>
</dbReference>
<dbReference type="InterPro" id="IPR015890">
    <property type="entry name" value="Chorismate_C"/>
</dbReference>
<evidence type="ECO:0000256" key="15">
    <source>
        <dbReference type="RuleBase" id="RU364045"/>
    </source>
</evidence>
<evidence type="ECO:0000256" key="3">
    <source>
        <dbReference type="ARBA" id="ARBA00009562"/>
    </source>
</evidence>
<comment type="catalytic activity">
    <reaction evidence="14 15">
        <text>chorismate + L-glutamine = anthranilate + pyruvate + L-glutamate + H(+)</text>
        <dbReference type="Rhea" id="RHEA:21732"/>
        <dbReference type="ChEBI" id="CHEBI:15361"/>
        <dbReference type="ChEBI" id="CHEBI:15378"/>
        <dbReference type="ChEBI" id="CHEBI:16567"/>
        <dbReference type="ChEBI" id="CHEBI:29748"/>
        <dbReference type="ChEBI" id="CHEBI:29985"/>
        <dbReference type="ChEBI" id="CHEBI:58359"/>
        <dbReference type="EC" id="4.1.3.27"/>
    </reaction>
</comment>
<comment type="pathway">
    <text evidence="2 15">Amino-acid biosynthesis; L-tryptophan biosynthesis; L-tryptophan from chorismate: step 1/5.</text>
</comment>
<keyword evidence="11 15" id="KW-0057">Aromatic amino acid biosynthesis</keyword>
<sequence length="506" mass="57495">MLYPRFDHVRELSRSYSTIPLCKTIFADTETPIGLYRRLKNRNYSFLLESAEGGEKWGRYSFIGTDPFLIFRSKGQRITVQEGTNVRRYSSERPLAEFHRLLERYRAPRYPGYPPFLGGAVGYAGYEAVTTFEKVPRHQGERDTAFEDLYFLFSDRMLIFDHLKKEIMLVANLHVPKPVEDEALRSAYHSLAGFLEGWAAELSRTPAETGPFPSVAMADASADFSRVQSNMEKAAYCQMVERAKEHIRRGDIYQIVLSQRWTWDAPPDPFDVYRVLRALNPSPYMYYLSLGEEKVVGASPELLVRVTDGEVETRPIAGTRPRGRKEEEDRQLEEELLRDEKERAEHVMLLDLGRNDVGRVSRYGSVRVTEQMTMERYSHVMHMVSHVRGQLREDAVPADAFASCFPAGTVSGSPKVRAMELIAEMEPTPRGIYAGSIGYFSFTGNLDSAITIRTIHFKNGIAYIQAGGGIVADSVPELEYEESRNKARSLMRALTLAEKMFSTVQG</sequence>
<dbReference type="RefSeq" id="WP_229751836.1">
    <property type="nucleotide sequence ID" value="NZ_BMHQ01000003.1"/>
</dbReference>
<proteinExistence type="inferred from homology"/>
<dbReference type="InterPro" id="IPR019999">
    <property type="entry name" value="Anth_synth_I-like"/>
</dbReference>
<keyword evidence="8 15" id="KW-0479">Metal-binding</keyword>
<keyword evidence="10 15" id="KW-0460">Magnesium</keyword>
<evidence type="ECO:0000313" key="18">
    <source>
        <dbReference type="EMBL" id="GGE11337.1"/>
    </source>
</evidence>
<dbReference type="InterPro" id="IPR005256">
    <property type="entry name" value="Anth_synth_I_PabB"/>
</dbReference>
<evidence type="ECO:0000259" key="16">
    <source>
        <dbReference type="Pfam" id="PF00425"/>
    </source>
</evidence>
<name>A0A8J2VEK4_9BACL</name>
<dbReference type="EMBL" id="BMHQ01000003">
    <property type="protein sequence ID" value="GGE11337.1"/>
    <property type="molecule type" value="Genomic_DNA"/>
</dbReference>
<dbReference type="InterPro" id="IPR006805">
    <property type="entry name" value="Anth_synth_I_N"/>
</dbReference>
<evidence type="ECO:0000256" key="1">
    <source>
        <dbReference type="ARBA" id="ARBA00001946"/>
    </source>
</evidence>
<feature type="domain" description="Chorismate-utilising enzyme C-terminal" evidence="16">
    <location>
        <begin position="233"/>
        <end position="486"/>
    </location>
</feature>